<feature type="transmembrane region" description="Helical" evidence="1">
    <location>
        <begin position="402"/>
        <end position="422"/>
    </location>
</feature>
<protein>
    <recommendedName>
        <fullName evidence="4">Dolichyl-phosphate-mannose-protein mannosyltransferase</fullName>
    </recommendedName>
</protein>
<feature type="transmembrane region" description="Helical" evidence="1">
    <location>
        <begin position="30"/>
        <end position="50"/>
    </location>
</feature>
<dbReference type="OrthoDB" id="9818113at2"/>
<keyword evidence="1" id="KW-0812">Transmembrane</keyword>
<dbReference type="EMBL" id="BDCO01000001">
    <property type="protein sequence ID" value="GAT31586.1"/>
    <property type="molecule type" value="Genomic_DNA"/>
</dbReference>
<feature type="transmembrane region" description="Helical" evidence="1">
    <location>
        <begin position="350"/>
        <end position="369"/>
    </location>
</feature>
<proteinExistence type="predicted"/>
<evidence type="ECO:0000313" key="2">
    <source>
        <dbReference type="EMBL" id="GAT31586.1"/>
    </source>
</evidence>
<keyword evidence="3" id="KW-1185">Reference proteome</keyword>
<feature type="transmembrane region" description="Helical" evidence="1">
    <location>
        <begin position="235"/>
        <end position="265"/>
    </location>
</feature>
<dbReference type="RefSeq" id="WP_075077475.1">
    <property type="nucleotide sequence ID" value="NZ_BDCO01000001.1"/>
</dbReference>
<organism evidence="2 3">
    <name type="scientific">Terrimicrobium sacchariphilum</name>
    <dbReference type="NCBI Taxonomy" id="690879"/>
    <lineage>
        <taxon>Bacteria</taxon>
        <taxon>Pseudomonadati</taxon>
        <taxon>Verrucomicrobiota</taxon>
        <taxon>Terrimicrobiia</taxon>
        <taxon>Terrimicrobiales</taxon>
        <taxon>Terrimicrobiaceae</taxon>
        <taxon>Terrimicrobium</taxon>
    </lineage>
</organism>
<accession>A0A146G452</accession>
<dbReference type="InParanoid" id="A0A146G452"/>
<reference evidence="3" key="1">
    <citation type="journal article" date="2017" name="Genome Announc.">
        <title>Draft Genome Sequence of Terrimicrobium sacchariphilum NM-5T, a Facultative Anaerobic Soil Bacterium of the Class Spartobacteria.</title>
        <authorList>
            <person name="Qiu Y.L."/>
            <person name="Tourlousse D.M."/>
            <person name="Matsuura N."/>
            <person name="Ohashi A."/>
            <person name="Sekiguchi Y."/>
        </authorList>
    </citation>
    <scope>NUCLEOTIDE SEQUENCE [LARGE SCALE GENOMIC DNA]</scope>
    <source>
        <strain evidence="3">NM-5</strain>
    </source>
</reference>
<name>A0A146G452_TERSA</name>
<dbReference type="STRING" id="690879.TSACC_1137"/>
<dbReference type="Proteomes" id="UP000076023">
    <property type="component" value="Unassembled WGS sequence"/>
</dbReference>
<gene>
    <name evidence="2" type="ORF">TSACC_1137</name>
</gene>
<evidence type="ECO:0008006" key="4">
    <source>
        <dbReference type="Google" id="ProtNLM"/>
    </source>
</evidence>
<feature type="transmembrane region" description="Helical" evidence="1">
    <location>
        <begin position="205"/>
        <end position="229"/>
    </location>
</feature>
<dbReference type="AlphaFoldDB" id="A0A146G452"/>
<keyword evidence="1" id="KW-0472">Membrane</keyword>
<feature type="transmembrane region" description="Helical" evidence="1">
    <location>
        <begin position="161"/>
        <end position="185"/>
    </location>
</feature>
<keyword evidence="1" id="KW-1133">Transmembrane helix</keyword>
<comment type="caution">
    <text evidence="2">The sequence shown here is derived from an EMBL/GenBank/DDBJ whole genome shotgun (WGS) entry which is preliminary data.</text>
</comment>
<sequence length="431" mass="47294">MIARTIQMLQRAFGQSLITASPGKGSNLDIPAWSLLAFLLLILFFAPFVVRTSVFSGDEPHYLMVANSIILDHDLDLKDDYIAVANGSARAGEHFVKQKLAHHTAVVQTIDRKPEIIGFGFEPDAAELLQRPATVEKSVRAVGWPFIIAAFSAPWPSQTEIVAKILSHFLVLGTALLVALTARSLGCSITSAAIGAITIAFGSQYWIYANTAFAEPLLGFCIALSIYALQVRKHAALFGLALVTGIWAKFQFIPPACVFLVLAFFRFSRPRFALAAAVLFVGGVGVLVFNHYQYGQLQPPMKWETGSPLAAMYYYFVSSETSVFSKNTWLVVVAVGLAASFLPGVPRPNIFWWVILLALSLPSIFWAYFNGGFCFPGRLFMSPFIPAAIFFAVLAETKIRSVRYLVIGILIASILQNFLGAMTNPDLTWTY</sequence>
<evidence type="ECO:0000313" key="3">
    <source>
        <dbReference type="Proteomes" id="UP000076023"/>
    </source>
</evidence>
<feature type="transmembrane region" description="Helical" evidence="1">
    <location>
        <begin position="375"/>
        <end position="395"/>
    </location>
</feature>
<evidence type="ECO:0000256" key="1">
    <source>
        <dbReference type="SAM" id="Phobius"/>
    </source>
</evidence>
<feature type="transmembrane region" description="Helical" evidence="1">
    <location>
        <begin position="272"/>
        <end position="292"/>
    </location>
</feature>